<keyword evidence="3" id="KW-1185">Reference proteome</keyword>
<dbReference type="KEGG" id="samy:DB32_006153"/>
<name>A0A0F6SGN5_9BACT</name>
<evidence type="ECO:0000256" key="1">
    <source>
        <dbReference type="SAM" id="MobiDB-lite"/>
    </source>
</evidence>
<accession>A0A0F6SGN5</accession>
<dbReference type="Proteomes" id="UP000034883">
    <property type="component" value="Chromosome"/>
</dbReference>
<dbReference type="STRING" id="927083.DB32_006153"/>
<evidence type="ECO:0000313" key="2">
    <source>
        <dbReference type="EMBL" id="AKF09004.1"/>
    </source>
</evidence>
<reference evidence="2 3" key="1">
    <citation type="submission" date="2015-03" db="EMBL/GenBank/DDBJ databases">
        <title>Genome assembly of Sandaracinus amylolyticus DSM 53668.</title>
        <authorList>
            <person name="Sharma G."/>
            <person name="Subramanian S."/>
        </authorList>
    </citation>
    <scope>NUCLEOTIDE SEQUENCE [LARGE SCALE GENOMIC DNA]</scope>
    <source>
        <strain evidence="2 3">DSM 53668</strain>
    </source>
</reference>
<sequence>MKSSQYLLLSVACLILACEPDPPAAQPDGGRADLDAASAPDAGAPPDAPEPLRDLDGTPRLAPCDDTSRCASDPAWDAGRWHFHFACPATSIWRVDVTSDDASSLRVTASSGVTFGESPSSTSHALTFTSHEDAGLCTATVELPRAGRFDIAIVQLEPALDDAGCDELCLADSIAGVERGCDCDRTCHDACSSLGTDCGLPCNRDVPGYACPFLESEIAASDDCTYYESDDGAFEHFGRCYRCGDGQQCCYSDGRDNGSGSYDLCPPLDPGDDDPDPNGCSGVFDHCDCDVVPLCGCMAESGDLALCGECIGEGNLDVTSCNAPGDDGTFCQRALDAAIAGFSWCAIVGDVDRCLDLPPGF</sequence>
<organism evidence="2 3">
    <name type="scientific">Sandaracinus amylolyticus</name>
    <dbReference type="NCBI Taxonomy" id="927083"/>
    <lineage>
        <taxon>Bacteria</taxon>
        <taxon>Pseudomonadati</taxon>
        <taxon>Myxococcota</taxon>
        <taxon>Polyangia</taxon>
        <taxon>Polyangiales</taxon>
        <taxon>Sandaracinaceae</taxon>
        <taxon>Sandaracinus</taxon>
    </lineage>
</organism>
<evidence type="ECO:0000313" key="3">
    <source>
        <dbReference type="Proteomes" id="UP000034883"/>
    </source>
</evidence>
<dbReference type="EMBL" id="CP011125">
    <property type="protein sequence ID" value="AKF09004.1"/>
    <property type="molecule type" value="Genomic_DNA"/>
</dbReference>
<feature type="compositionally biased region" description="Low complexity" evidence="1">
    <location>
        <begin position="35"/>
        <end position="45"/>
    </location>
</feature>
<feature type="region of interest" description="Disordered" evidence="1">
    <location>
        <begin position="22"/>
        <end position="59"/>
    </location>
</feature>
<dbReference type="AlphaFoldDB" id="A0A0F6SGN5"/>
<dbReference type="RefSeq" id="WP_053236096.1">
    <property type="nucleotide sequence ID" value="NZ_CP011125.1"/>
</dbReference>
<gene>
    <name evidence="2" type="ORF">DB32_006153</name>
</gene>
<proteinExistence type="predicted"/>
<protein>
    <submittedName>
        <fullName evidence="2">Uncharacterized protein</fullName>
    </submittedName>
</protein>
<dbReference type="PROSITE" id="PS51257">
    <property type="entry name" value="PROKAR_LIPOPROTEIN"/>
    <property type="match status" value="1"/>
</dbReference>